<dbReference type="GO" id="GO:0050695">
    <property type="term" value="F:benzoylformate decarboxylase activity"/>
    <property type="evidence" value="ECO:0007669"/>
    <property type="project" value="UniProtKB-EC"/>
</dbReference>
<dbReference type="RefSeq" id="WP_208256403.1">
    <property type="nucleotide sequence ID" value="NZ_JAGEOJ010000006.1"/>
</dbReference>
<evidence type="ECO:0000259" key="4">
    <source>
        <dbReference type="Pfam" id="PF00205"/>
    </source>
</evidence>
<feature type="domain" description="Thiamine pyrophosphate enzyme TPP-binding" evidence="5">
    <location>
        <begin position="407"/>
        <end position="539"/>
    </location>
</feature>
<dbReference type="Pfam" id="PF00205">
    <property type="entry name" value="TPP_enzyme_M"/>
    <property type="match status" value="1"/>
</dbReference>
<dbReference type="SUPFAM" id="SSF52467">
    <property type="entry name" value="DHS-like NAD/FAD-binding domain"/>
    <property type="match status" value="1"/>
</dbReference>
<organism evidence="7 8">
    <name type="scientific">Actinomadura barringtoniae</name>
    <dbReference type="NCBI Taxonomy" id="1427535"/>
    <lineage>
        <taxon>Bacteria</taxon>
        <taxon>Bacillati</taxon>
        <taxon>Actinomycetota</taxon>
        <taxon>Actinomycetes</taxon>
        <taxon>Streptosporangiales</taxon>
        <taxon>Thermomonosporaceae</taxon>
        <taxon>Actinomadura</taxon>
    </lineage>
</organism>
<dbReference type="Proteomes" id="UP000669179">
    <property type="component" value="Unassembled WGS sequence"/>
</dbReference>
<dbReference type="SUPFAM" id="SSF52518">
    <property type="entry name" value="Thiamin diphosphate-binding fold (THDP-binding)"/>
    <property type="match status" value="2"/>
</dbReference>
<dbReference type="Gene3D" id="3.40.50.1220">
    <property type="entry name" value="TPP-binding domain"/>
    <property type="match status" value="1"/>
</dbReference>
<dbReference type="InterPro" id="IPR011766">
    <property type="entry name" value="TPP_enzyme_TPP-bd"/>
</dbReference>
<comment type="similarity">
    <text evidence="1 3">Belongs to the TPP enzyme family.</text>
</comment>
<evidence type="ECO:0000256" key="3">
    <source>
        <dbReference type="RuleBase" id="RU362132"/>
    </source>
</evidence>
<dbReference type="Pfam" id="PF02775">
    <property type="entry name" value="TPP_enzyme_C"/>
    <property type="match status" value="1"/>
</dbReference>
<dbReference type="InterPro" id="IPR045229">
    <property type="entry name" value="TPP_enz"/>
</dbReference>
<evidence type="ECO:0000313" key="8">
    <source>
        <dbReference type="Proteomes" id="UP000669179"/>
    </source>
</evidence>
<dbReference type="InterPro" id="IPR029061">
    <property type="entry name" value="THDP-binding"/>
</dbReference>
<dbReference type="AlphaFoldDB" id="A0A939PAT3"/>
<dbReference type="PANTHER" id="PTHR18968:SF133">
    <property type="entry name" value="BENZOYLFORMATE DECARBOXYLASE"/>
    <property type="match status" value="1"/>
</dbReference>
<reference evidence="7" key="1">
    <citation type="submission" date="2021-03" db="EMBL/GenBank/DDBJ databases">
        <authorList>
            <person name="Kanchanasin P."/>
            <person name="Saeng-In P."/>
            <person name="Phongsopitanun W."/>
            <person name="Yuki M."/>
            <person name="Kudo T."/>
            <person name="Ohkuma M."/>
            <person name="Tanasupawat S."/>
        </authorList>
    </citation>
    <scope>NUCLEOTIDE SEQUENCE</scope>
    <source>
        <strain evidence="7">GKU 128</strain>
    </source>
</reference>
<dbReference type="GO" id="GO:0003984">
    <property type="term" value="F:acetolactate synthase activity"/>
    <property type="evidence" value="ECO:0007669"/>
    <property type="project" value="TreeGrafter"/>
</dbReference>
<evidence type="ECO:0000256" key="2">
    <source>
        <dbReference type="ARBA" id="ARBA00023052"/>
    </source>
</evidence>
<evidence type="ECO:0000313" key="7">
    <source>
        <dbReference type="EMBL" id="MBO2448742.1"/>
    </source>
</evidence>
<evidence type="ECO:0000256" key="1">
    <source>
        <dbReference type="ARBA" id="ARBA00007812"/>
    </source>
</evidence>
<dbReference type="EMBL" id="JAGEOJ010000006">
    <property type="protein sequence ID" value="MBO2448742.1"/>
    <property type="molecule type" value="Genomic_DNA"/>
</dbReference>
<gene>
    <name evidence="7" type="primary">mdlC</name>
    <name evidence="7" type="ORF">J4573_16690</name>
</gene>
<evidence type="ECO:0000259" key="5">
    <source>
        <dbReference type="Pfam" id="PF02775"/>
    </source>
</evidence>
<sequence length="549" mass="58664">MTTPTAGDGTVRAATMQLLRELGMTTVFSNPSLTEMKLFENWPDDIRFVMGLQEATVVAMADGYAQATGVSPLVIVNGGAGLGNAMGSVYNASGAHTPMVIIGGQQGRRMMLGEPFLKARDATLLPQPYVKWTGEPARPQDVPELLLKAFHIANQAPKGPVFVSIPEDDWVRPAAEVPVVPRRVRNAVSPDQEALTELAAALNAAERPALVAGPAVETQGARQDLVALAERLNATVYGSPAWPRASFPETHPRFGRHLPPIPAMISEILSGHDVVAVLGGPAFTLITSMDLFATHPADLDSKVVWDALPEGTTILHVTDDPEQASWSIASTTYVCPPGAAVRGLVPLIEPRGEAAEPVAREEIPVPEATEPLTQAYLFHTLAQELPPDAAVFEELPIDRTYFHEQIHLGPGNDYFASTTGALGFPFAGAVGYAMARPDRRTVAVVGEGSAQYTLHALWTAAKHNLPVTFVIPDNAGYVSLKISIMEQEKWRSGWDLTGVDTAAIAQGFGCPAERVETASQLQEALKRSFTVDGPVLLDVMIAGPEGIHL</sequence>
<evidence type="ECO:0000259" key="6">
    <source>
        <dbReference type="Pfam" id="PF02776"/>
    </source>
</evidence>
<keyword evidence="7" id="KW-0456">Lyase</keyword>
<feature type="domain" description="Thiamine pyrophosphate enzyme N-terminal TPP-binding" evidence="6">
    <location>
        <begin position="10"/>
        <end position="110"/>
    </location>
</feature>
<dbReference type="GO" id="GO:0000287">
    <property type="term" value="F:magnesium ion binding"/>
    <property type="evidence" value="ECO:0007669"/>
    <property type="project" value="InterPro"/>
</dbReference>
<dbReference type="CDD" id="cd02002">
    <property type="entry name" value="TPP_BFDC"/>
    <property type="match status" value="1"/>
</dbReference>
<dbReference type="InterPro" id="IPR012000">
    <property type="entry name" value="Thiamin_PyroP_enz_cen_dom"/>
</dbReference>
<dbReference type="PANTHER" id="PTHR18968">
    <property type="entry name" value="THIAMINE PYROPHOSPHATE ENZYMES"/>
    <property type="match status" value="1"/>
</dbReference>
<name>A0A939PAT3_9ACTN</name>
<dbReference type="CDD" id="cd07035">
    <property type="entry name" value="TPP_PYR_POX_like"/>
    <property type="match status" value="1"/>
</dbReference>
<proteinExistence type="inferred from homology"/>
<keyword evidence="2 3" id="KW-0786">Thiamine pyrophosphate</keyword>
<protein>
    <submittedName>
        <fullName evidence="7">Benzoylformate decarboxylase</fullName>
        <ecNumber evidence="7">4.1.1.7</ecNumber>
    </submittedName>
</protein>
<accession>A0A939PAT3</accession>
<keyword evidence="8" id="KW-1185">Reference proteome</keyword>
<comment type="caution">
    <text evidence="7">The sequence shown here is derived from an EMBL/GenBank/DDBJ whole genome shotgun (WGS) entry which is preliminary data.</text>
</comment>
<dbReference type="InterPro" id="IPR029035">
    <property type="entry name" value="DHS-like_NAD/FAD-binding_dom"/>
</dbReference>
<dbReference type="NCBIfam" id="NF005485">
    <property type="entry name" value="PRK07092.1"/>
    <property type="match status" value="1"/>
</dbReference>
<feature type="domain" description="Thiamine pyrophosphate enzyme central" evidence="4">
    <location>
        <begin position="196"/>
        <end position="328"/>
    </location>
</feature>
<dbReference type="EC" id="4.1.1.7" evidence="7"/>
<dbReference type="Gene3D" id="3.40.50.970">
    <property type="match status" value="2"/>
</dbReference>
<dbReference type="GO" id="GO:0050660">
    <property type="term" value="F:flavin adenine dinucleotide binding"/>
    <property type="evidence" value="ECO:0007669"/>
    <property type="project" value="TreeGrafter"/>
</dbReference>
<dbReference type="GO" id="GO:0030976">
    <property type="term" value="F:thiamine pyrophosphate binding"/>
    <property type="evidence" value="ECO:0007669"/>
    <property type="project" value="InterPro"/>
</dbReference>
<dbReference type="InterPro" id="IPR012001">
    <property type="entry name" value="Thiamin_PyroP_enz_TPP-bd_dom"/>
</dbReference>
<dbReference type="Pfam" id="PF02776">
    <property type="entry name" value="TPP_enzyme_N"/>
    <property type="match status" value="1"/>
</dbReference>